<accession>A0A1V2VU99</accession>
<protein>
    <submittedName>
        <fullName evidence="1">Uncharacterized protein</fullName>
    </submittedName>
</protein>
<dbReference type="Proteomes" id="UP000188543">
    <property type="component" value="Unassembled WGS sequence"/>
</dbReference>
<reference evidence="1 2" key="1">
    <citation type="submission" date="2016-08" db="EMBL/GenBank/DDBJ databases">
        <authorList>
            <person name="Seilhamer J.J."/>
        </authorList>
    </citation>
    <scope>NUCLEOTIDE SEQUENCE [LARGE SCALE GENOMIC DNA]</scope>
    <source>
        <strain evidence="1 2">VC14762</strain>
    </source>
</reference>
<name>A0A1V2VU99_9BURK</name>
<dbReference type="RefSeq" id="WP_077176769.1">
    <property type="nucleotide sequence ID" value="NZ_MUTF01000091.1"/>
</dbReference>
<evidence type="ECO:0000313" key="2">
    <source>
        <dbReference type="Proteomes" id="UP000188543"/>
    </source>
</evidence>
<organism evidence="1 2">
    <name type="scientific">Burkholderia cenocepacia</name>
    <dbReference type="NCBI Taxonomy" id="95486"/>
    <lineage>
        <taxon>Bacteria</taxon>
        <taxon>Pseudomonadati</taxon>
        <taxon>Pseudomonadota</taxon>
        <taxon>Betaproteobacteria</taxon>
        <taxon>Burkholderiales</taxon>
        <taxon>Burkholderiaceae</taxon>
        <taxon>Burkholderia</taxon>
        <taxon>Burkholderia cepacia complex</taxon>
    </lineage>
</organism>
<proteinExistence type="predicted"/>
<evidence type="ECO:0000313" key="1">
    <source>
        <dbReference type="EMBL" id="ONU76307.1"/>
    </source>
</evidence>
<sequence>MNKIMDVARELQSQGIKPTQLAVAKQIGITRQAINHALIHYRKLDEFNNLKYSNENIIVKFLEKIDTKNMTMKEIWGLPIKGLHDMTYTPFCILLHKHNIPHRKDALERMKEEDLSKFTAKQIAEKLGLSEDYVRTIAKEHNIPYKQQRLSYGVFDKLKSVDTSQYTMQELHEIIGKATTIASLRHHVHANKLPYKKVFVK</sequence>
<comment type="caution">
    <text evidence="1">The sequence shown here is derived from an EMBL/GenBank/DDBJ whole genome shotgun (WGS) entry which is preliminary data.</text>
</comment>
<dbReference type="EMBL" id="MUTJ01000100">
    <property type="protein sequence ID" value="ONU76307.1"/>
    <property type="molecule type" value="Genomic_DNA"/>
</dbReference>
<gene>
    <name evidence="1" type="ORF">A8E72_33900</name>
</gene>
<dbReference type="AlphaFoldDB" id="A0A1V2VU99"/>